<dbReference type="Pfam" id="PF00027">
    <property type="entry name" value="cNMP_binding"/>
    <property type="match status" value="1"/>
</dbReference>
<dbReference type="Pfam" id="PF00158">
    <property type="entry name" value="Sigma54_activat"/>
    <property type="match status" value="1"/>
</dbReference>
<gene>
    <name evidence="12" type="ORF">IDH45_31280</name>
</gene>
<feature type="domain" description="Sigma-54 factor interaction" evidence="10">
    <location>
        <begin position="161"/>
        <end position="340"/>
    </location>
</feature>
<accession>A0A927H4F5</accession>
<name>A0A927H4F5_9BACL</name>
<dbReference type="SUPFAM" id="SSF52540">
    <property type="entry name" value="P-loop containing nucleoside triphosphate hydrolases"/>
    <property type="match status" value="1"/>
</dbReference>
<comment type="caution">
    <text evidence="8">Lacks conserved residue(s) required for the propagation of feature annotation.</text>
</comment>
<evidence type="ECO:0000256" key="7">
    <source>
        <dbReference type="ARBA" id="ARBA00023159"/>
    </source>
</evidence>
<dbReference type="GO" id="GO:0016042">
    <property type="term" value="P:lipid catabolic process"/>
    <property type="evidence" value="ECO:0007669"/>
    <property type="project" value="UniProtKB-UniRule"/>
</dbReference>
<evidence type="ECO:0000256" key="1">
    <source>
        <dbReference type="ARBA" id="ARBA00006636"/>
    </source>
</evidence>
<dbReference type="PROSITE" id="PS50045">
    <property type="entry name" value="SIGMA54_INTERACT_4"/>
    <property type="match status" value="1"/>
</dbReference>
<dbReference type="InterPro" id="IPR058031">
    <property type="entry name" value="AAA_lid_NorR"/>
</dbReference>
<dbReference type="PANTHER" id="PTHR14226">
    <property type="entry name" value="NEUROPATHY TARGET ESTERASE/SWISS CHEESE D.MELANOGASTER"/>
    <property type="match status" value="1"/>
</dbReference>
<feature type="active site" description="Proton acceptor" evidence="8">
    <location>
        <position position="513"/>
    </location>
</feature>
<dbReference type="InterPro" id="IPR014710">
    <property type="entry name" value="RmlC-like_jellyroll"/>
</dbReference>
<comment type="caution">
    <text evidence="12">The sequence shown here is derived from an EMBL/GenBank/DDBJ whole genome shotgun (WGS) entry which is preliminary data.</text>
</comment>
<proteinExistence type="inferred from homology"/>
<dbReference type="GO" id="GO:0006355">
    <property type="term" value="P:regulation of DNA-templated transcription"/>
    <property type="evidence" value="ECO:0007669"/>
    <property type="project" value="InterPro"/>
</dbReference>
<dbReference type="InterPro" id="IPR050301">
    <property type="entry name" value="NTE"/>
</dbReference>
<evidence type="ECO:0000256" key="5">
    <source>
        <dbReference type="ARBA" id="ARBA00022963"/>
    </source>
</evidence>
<dbReference type="InterPro" id="IPR002078">
    <property type="entry name" value="Sigma_54_int"/>
</dbReference>
<dbReference type="SMART" id="SM00100">
    <property type="entry name" value="cNMP"/>
    <property type="match status" value="1"/>
</dbReference>
<dbReference type="InterPro" id="IPR027417">
    <property type="entry name" value="P-loop_NTPase"/>
</dbReference>
<dbReference type="PROSITE" id="PS50042">
    <property type="entry name" value="CNMP_BINDING_3"/>
    <property type="match status" value="1"/>
</dbReference>
<dbReference type="CDD" id="cd07205">
    <property type="entry name" value="Pat_PNPLA6_PNPLA7_NTE1_like"/>
    <property type="match status" value="1"/>
</dbReference>
<dbReference type="PROSITE" id="PS51635">
    <property type="entry name" value="PNPLA"/>
    <property type="match status" value="1"/>
</dbReference>
<comment type="similarity">
    <text evidence="1">Belongs to the NTE family.</text>
</comment>
<dbReference type="Gene3D" id="3.40.1090.10">
    <property type="entry name" value="Cytosolic phospholipase A2 catalytic domain"/>
    <property type="match status" value="1"/>
</dbReference>
<evidence type="ECO:0000313" key="12">
    <source>
        <dbReference type="EMBL" id="MBD2866464.1"/>
    </source>
</evidence>
<dbReference type="Pfam" id="PF01734">
    <property type="entry name" value="Patatin"/>
    <property type="match status" value="1"/>
</dbReference>
<dbReference type="InterPro" id="IPR016035">
    <property type="entry name" value="Acyl_Trfase/lysoPLipase"/>
</dbReference>
<feature type="domain" description="Cyclic nucleotide-binding" evidence="9">
    <location>
        <begin position="10"/>
        <end position="128"/>
    </location>
</feature>
<evidence type="ECO:0000313" key="13">
    <source>
        <dbReference type="Proteomes" id="UP000639396"/>
    </source>
</evidence>
<keyword evidence="6 8" id="KW-0443">Lipid metabolism</keyword>
<keyword evidence="7" id="KW-0010">Activator</keyword>
<reference evidence="12" key="1">
    <citation type="submission" date="2020-09" db="EMBL/GenBank/DDBJ databases">
        <title>A novel bacterium of genus Paenibacillus, isolated from South China Sea.</title>
        <authorList>
            <person name="Huang H."/>
            <person name="Mo K."/>
            <person name="Hu Y."/>
        </authorList>
    </citation>
    <scope>NUCLEOTIDE SEQUENCE</scope>
    <source>
        <strain evidence="12">IB182363</strain>
    </source>
</reference>
<keyword evidence="13" id="KW-1185">Reference proteome</keyword>
<dbReference type="Gene3D" id="1.10.8.60">
    <property type="match status" value="1"/>
</dbReference>
<protein>
    <submittedName>
        <fullName evidence="12">Patatin-like phospholipase family protein</fullName>
    </submittedName>
</protein>
<evidence type="ECO:0000259" key="10">
    <source>
        <dbReference type="PROSITE" id="PS50045"/>
    </source>
</evidence>
<dbReference type="GO" id="GO:0005524">
    <property type="term" value="F:ATP binding"/>
    <property type="evidence" value="ECO:0007669"/>
    <property type="project" value="InterPro"/>
</dbReference>
<dbReference type="AlphaFoldDB" id="A0A927H4F5"/>
<dbReference type="Gene3D" id="2.60.120.10">
    <property type="entry name" value="Jelly Rolls"/>
    <property type="match status" value="1"/>
</dbReference>
<dbReference type="SUPFAM" id="SSF51206">
    <property type="entry name" value="cAMP-binding domain-like"/>
    <property type="match status" value="1"/>
</dbReference>
<evidence type="ECO:0000259" key="11">
    <source>
        <dbReference type="PROSITE" id="PS51635"/>
    </source>
</evidence>
<feature type="short sequence motif" description="DGA/G" evidence="8">
    <location>
        <begin position="513"/>
        <end position="515"/>
    </location>
</feature>
<keyword evidence="4" id="KW-0067">ATP-binding</keyword>
<evidence type="ECO:0000256" key="8">
    <source>
        <dbReference type="PROSITE-ProRule" id="PRU01161"/>
    </source>
</evidence>
<evidence type="ECO:0000256" key="3">
    <source>
        <dbReference type="ARBA" id="ARBA00022801"/>
    </source>
</evidence>
<keyword evidence="2" id="KW-0547">Nucleotide-binding</keyword>
<evidence type="ECO:0000256" key="4">
    <source>
        <dbReference type="ARBA" id="ARBA00022840"/>
    </source>
</evidence>
<dbReference type="Pfam" id="PF25601">
    <property type="entry name" value="AAA_lid_14"/>
    <property type="match status" value="1"/>
</dbReference>
<organism evidence="12 13">
    <name type="scientific">Paenibacillus oceani</name>
    <dbReference type="NCBI Taxonomy" id="2772510"/>
    <lineage>
        <taxon>Bacteria</taxon>
        <taxon>Bacillati</taxon>
        <taxon>Bacillota</taxon>
        <taxon>Bacilli</taxon>
        <taxon>Bacillales</taxon>
        <taxon>Paenibacillaceae</taxon>
        <taxon>Paenibacillus</taxon>
    </lineage>
</organism>
<keyword evidence="5 8" id="KW-0442">Lipid degradation</keyword>
<dbReference type="Gene3D" id="3.40.50.300">
    <property type="entry name" value="P-loop containing nucleotide triphosphate hydrolases"/>
    <property type="match status" value="1"/>
</dbReference>
<sequence length="620" mass="68374">MNDELFRYPIIGKLNDEDLHSIRPYLTVHSFDNGTVILRQNQETAHFHILLDGILNVYVEQETKVHVAKLEKGQFVGEMSCLTGGAVSATVQAQGQVRTVSMPREGMLQLMDRSPEFRNHMIEAMIQRVTNTNHRVLEEYTRSSVVLRQLQEERQSHYGPLVGDGRFMRQLRKKITELSQKNEPLCIIGDRGVGKSHAAWEIHAQSGRSEHPFFVVEGKSFGTEEWEMKVRAAKGGTIVLEQADSLPSDLVRRLVHAPDETRFILTAGRRLHADVEHLEIPPLRERQEDLPALVYSFIAEAGFQNPESLISQEAMNRLSDFPFLGGNIQELKRVVHDAMVRSSGKEIRNSHLRFGSVREPGARPKIGLALGSGSVRGAAHVGVIKVLEQAGIPIDLIAGTSVGAFIGALYAGGQPVSAFEKVLPTVRWGQLVLPTLPLNGIVDNSPMVRFVEKYIGPVDFKDLSIPFAAVASDAVNGEACILNQGKVSRAICASTAIPGVMRPVKYGDKLLLDGAVAHPVPVALAKSMGADIVIAVDVSTPDDMKKEPKNFVATILNTMDIMSKRMIQDELQLADVVLSPRLKNNQITFKASASYIQAGEYVTRESLEAIKQKMETFVCC</sequence>
<dbReference type="SUPFAM" id="SSF52151">
    <property type="entry name" value="FabD/lysophospholipase-like"/>
    <property type="match status" value="1"/>
</dbReference>
<evidence type="ECO:0000256" key="2">
    <source>
        <dbReference type="ARBA" id="ARBA00022741"/>
    </source>
</evidence>
<dbReference type="InterPro" id="IPR000595">
    <property type="entry name" value="cNMP-bd_dom"/>
</dbReference>
<keyword evidence="3 8" id="KW-0378">Hydrolase</keyword>
<dbReference type="CDD" id="cd00009">
    <property type="entry name" value="AAA"/>
    <property type="match status" value="1"/>
</dbReference>
<dbReference type="CDD" id="cd00038">
    <property type="entry name" value="CAP_ED"/>
    <property type="match status" value="1"/>
</dbReference>
<feature type="short sequence motif" description="GXSXG" evidence="8">
    <location>
        <begin position="399"/>
        <end position="403"/>
    </location>
</feature>
<feature type="domain" description="PNPLA" evidence="11">
    <location>
        <begin position="368"/>
        <end position="526"/>
    </location>
</feature>
<dbReference type="InterPro" id="IPR018490">
    <property type="entry name" value="cNMP-bd_dom_sf"/>
</dbReference>
<dbReference type="PANTHER" id="PTHR14226:SF76">
    <property type="entry name" value="NTE FAMILY PROTEIN RSSA"/>
    <property type="match status" value="1"/>
</dbReference>
<dbReference type="Proteomes" id="UP000639396">
    <property type="component" value="Unassembled WGS sequence"/>
</dbReference>
<dbReference type="EMBL" id="JACXJA010000059">
    <property type="protein sequence ID" value="MBD2866464.1"/>
    <property type="molecule type" value="Genomic_DNA"/>
</dbReference>
<dbReference type="RefSeq" id="WP_190932081.1">
    <property type="nucleotide sequence ID" value="NZ_JACXJA010000059.1"/>
</dbReference>
<feature type="active site" description="Nucleophile" evidence="8">
    <location>
        <position position="401"/>
    </location>
</feature>
<evidence type="ECO:0000259" key="9">
    <source>
        <dbReference type="PROSITE" id="PS50042"/>
    </source>
</evidence>
<dbReference type="GO" id="GO:0004622">
    <property type="term" value="F:phosphatidylcholine lysophospholipase activity"/>
    <property type="evidence" value="ECO:0007669"/>
    <property type="project" value="UniProtKB-ARBA"/>
</dbReference>
<dbReference type="InterPro" id="IPR002641">
    <property type="entry name" value="PNPLA_dom"/>
</dbReference>
<evidence type="ECO:0000256" key="6">
    <source>
        <dbReference type="ARBA" id="ARBA00023098"/>
    </source>
</evidence>